<dbReference type="InterPro" id="IPR011009">
    <property type="entry name" value="Kinase-like_dom_sf"/>
</dbReference>
<proteinExistence type="predicted"/>
<protein>
    <submittedName>
        <fullName evidence="2">Aminoglycoside phosphotransferase family protein</fullName>
    </submittedName>
</protein>
<sequence>MHHAVDHVVEAYGLGTGPWTITPVARGALGQIWKLAGDGRRWAVKELLFGCDEEQVRREAALRDAGENLGIASPRLLANRDGSHVSTLPAQVGGSCVKVYDWVDGSFADPTRPEILTWVGRTLALLHVAGAGASETPVPWYERCPDASDWEALHRKIRGSGLPWSDRLEELAHGRAAELSRFVTPAERTGMVTSHLDVQPQNVLVGPAGPVLIDWDNAGPVSPERELASVVYAWSGGNAVNADSARRLVRAYVDAGGPGTIRSLEAFSMLFATRLNYVQVQAEAAVDPEKTAEQRAFADRQVRDSLDAVPDPTVLSGLVEELESEWGRGRRGA</sequence>
<gene>
    <name evidence="2" type="ORF">PO587_11170</name>
</gene>
<dbReference type="Pfam" id="PF01636">
    <property type="entry name" value="APH"/>
    <property type="match status" value="1"/>
</dbReference>
<evidence type="ECO:0000259" key="1">
    <source>
        <dbReference type="Pfam" id="PF01636"/>
    </source>
</evidence>
<name>A0ABT5FR68_9ACTN</name>
<dbReference type="EMBL" id="JAQOSK010000003">
    <property type="protein sequence ID" value="MDC2955027.1"/>
    <property type="molecule type" value="Genomic_DNA"/>
</dbReference>
<dbReference type="Gene3D" id="3.90.1200.10">
    <property type="match status" value="1"/>
</dbReference>
<accession>A0ABT5FR68</accession>
<dbReference type="RefSeq" id="WP_272175155.1">
    <property type="nucleotide sequence ID" value="NZ_JAQOSK010000003.1"/>
</dbReference>
<organism evidence="2 3">
    <name type="scientific">Streptomyces gilvifuscus</name>
    <dbReference type="NCBI Taxonomy" id="1550617"/>
    <lineage>
        <taxon>Bacteria</taxon>
        <taxon>Bacillati</taxon>
        <taxon>Actinomycetota</taxon>
        <taxon>Actinomycetes</taxon>
        <taxon>Kitasatosporales</taxon>
        <taxon>Streptomycetaceae</taxon>
        <taxon>Streptomyces</taxon>
    </lineage>
</organism>
<comment type="caution">
    <text evidence="2">The sequence shown here is derived from an EMBL/GenBank/DDBJ whole genome shotgun (WGS) entry which is preliminary data.</text>
</comment>
<dbReference type="InterPro" id="IPR002575">
    <property type="entry name" value="Aminoglycoside_PTrfase"/>
</dbReference>
<keyword evidence="3" id="KW-1185">Reference proteome</keyword>
<dbReference type="SUPFAM" id="SSF56112">
    <property type="entry name" value="Protein kinase-like (PK-like)"/>
    <property type="match status" value="1"/>
</dbReference>
<evidence type="ECO:0000313" key="3">
    <source>
        <dbReference type="Proteomes" id="UP001221328"/>
    </source>
</evidence>
<dbReference type="Proteomes" id="UP001221328">
    <property type="component" value="Unassembled WGS sequence"/>
</dbReference>
<feature type="domain" description="Aminoglycoside phosphotransferase" evidence="1">
    <location>
        <begin position="20"/>
        <end position="253"/>
    </location>
</feature>
<evidence type="ECO:0000313" key="2">
    <source>
        <dbReference type="EMBL" id="MDC2955027.1"/>
    </source>
</evidence>
<reference evidence="2 3" key="1">
    <citation type="journal article" date="2015" name="Int. J. Syst. Evol. Microbiol.">
        <title>Streptomyces gilvifuscus sp. nov., an actinomycete that produces antibacterial compounds isolated from soil.</title>
        <authorList>
            <person name="Nguyen T.M."/>
            <person name="Kim J."/>
        </authorList>
    </citation>
    <scope>NUCLEOTIDE SEQUENCE [LARGE SCALE GENOMIC DNA]</scope>
    <source>
        <strain evidence="2 3">T113</strain>
    </source>
</reference>